<dbReference type="GO" id="GO:0003714">
    <property type="term" value="F:transcription corepressor activity"/>
    <property type="evidence" value="ECO:0007669"/>
    <property type="project" value="TreeGrafter"/>
</dbReference>
<evidence type="ECO:0000256" key="4">
    <source>
        <dbReference type="ARBA" id="ARBA00023027"/>
    </source>
</evidence>
<dbReference type="EMBL" id="CAJPWZ010000462">
    <property type="protein sequence ID" value="CAG2193645.1"/>
    <property type="molecule type" value="Genomic_DNA"/>
</dbReference>
<evidence type="ECO:0000256" key="2">
    <source>
        <dbReference type="ARBA" id="ARBA00022676"/>
    </source>
</evidence>
<dbReference type="CDD" id="cd02907">
    <property type="entry name" value="Macro_Af1521_BAL-like"/>
    <property type="match status" value="1"/>
</dbReference>
<dbReference type="GO" id="GO:0003950">
    <property type="term" value="F:NAD+ poly-ADP-ribosyltransferase activity"/>
    <property type="evidence" value="ECO:0007669"/>
    <property type="project" value="TreeGrafter"/>
</dbReference>
<dbReference type="OrthoDB" id="6133115at2759"/>
<proteinExistence type="predicted"/>
<evidence type="ECO:0000256" key="5">
    <source>
        <dbReference type="ARBA" id="ARBA00023242"/>
    </source>
</evidence>
<dbReference type="PANTHER" id="PTHR14453:SF102">
    <property type="entry name" value="PROTEIN MONO-ADP-RIBOSYLTRANSFERASE PARP14-LIKE"/>
    <property type="match status" value="1"/>
</dbReference>
<feature type="compositionally biased region" description="Low complexity" evidence="6">
    <location>
        <begin position="371"/>
        <end position="383"/>
    </location>
</feature>
<evidence type="ECO:0000313" key="8">
    <source>
        <dbReference type="EMBL" id="CAG2193645.1"/>
    </source>
</evidence>
<dbReference type="SUPFAM" id="SSF52949">
    <property type="entry name" value="Macro domain-like"/>
    <property type="match status" value="2"/>
</dbReference>
<dbReference type="Gene3D" id="3.40.220.10">
    <property type="entry name" value="Leucine Aminopeptidase, subunit E, domain 1"/>
    <property type="match status" value="2"/>
</dbReference>
<dbReference type="GO" id="GO:0010629">
    <property type="term" value="P:negative regulation of gene expression"/>
    <property type="evidence" value="ECO:0007669"/>
    <property type="project" value="TreeGrafter"/>
</dbReference>
<dbReference type="GO" id="GO:0005634">
    <property type="term" value="C:nucleus"/>
    <property type="evidence" value="ECO:0007669"/>
    <property type="project" value="UniProtKB-SubCell"/>
</dbReference>
<gene>
    <name evidence="8" type="ORF">MEDL_8752</name>
</gene>
<dbReference type="InterPro" id="IPR052056">
    <property type="entry name" value="Mono-ARTD/PARP"/>
</dbReference>
<comment type="caution">
    <text evidence="8">The sequence shown here is derived from an EMBL/GenBank/DDBJ whole genome shotgun (WGS) entry which is preliminary data.</text>
</comment>
<evidence type="ECO:0000256" key="3">
    <source>
        <dbReference type="ARBA" id="ARBA00022679"/>
    </source>
</evidence>
<feature type="domain" description="Macro" evidence="7">
    <location>
        <begin position="422"/>
        <end position="602"/>
    </location>
</feature>
<dbReference type="GO" id="GO:1990404">
    <property type="term" value="F:NAD+-protein mono-ADP-ribosyltransferase activity"/>
    <property type="evidence" value="ECO:0007669"/>
    <property type="project" value="TreeGrafter"/>
</dbReference>
<dbReference type="Proteomes" id="UP000683360">
    <property type="component" value="Unassembled WGS sequence"/>
</dbReference>
<dbReference type="Pfam" id="PF01661">
    <property type="entry name" value="Macro"/>
    <property type="match status" value="2"/>
</dbReference>
<dbReference type="GO" id="GO:0005737">
    <property type="term" value="C:cytoplasm"/>
    <property type="evidence" value="ECO:0007669"/>
    <property type="project" value="TreeGrafter"/>
</dbReference>
<evidence type="ECO:0000256" key="1">
    <source>
        <dbReference type="ARBA" id="ARBA00004123"/>
    </source>
</evidence>
<feature type="compositionally biased region" description="Polar residues" evidence="6">
    <location>
        <begin position="169"/>
        <end position="180"/>
    </location>
</feature>
<keyword evidence="3" id="KW-0808">Transferase</keyword>
<dbReference type="InterPro" id="IPR002589">
    <property type="entry name" value="Macro_dom"/>
</dbReference>
<dbReference type="GO" id="GO:0070212">
    <property type="term" value="P:protein poly-ADP-ribosylation"/>
    <property type="evidence" value="ECO:0007669"/>
    <property type="project" value="TreeGrafter"/>
</dbReference>
<dbReference type="PROSITE" id="PS51154">
    <property type="entry name" value="MACRO"/>
    <property type="match status" value="2"/>
</dbReference>
<comment type="subcellular location">
    <subcellularLocation>
        <location evidence="1">Nucleus</location>
    </subcellularLocation>
</comment>
<keyword evidence="9" id="KW-1185">Reference proteome</keyword>
<keyword evidence="4" id="KW-0520">NAD</keyword>
<dbReference type="AlphaFoldDB" id="A0A8S3QDW3"/>
<name>A0A8S3QDW3_MYTED</name>
<protein>
    <recommendedName>
        <fullName evidence="7">Macro domain-containing protein</fullName>
    </recommendedName>
</protein>
<accession>A0A8S3QDW3</accession>
<feature type="domain" description="Macro" evidence="7">
    <location>
        <begin position="180"/>
        <end position="368"/>
    </location>
</feature>
<keyword evidence="5" id="KW-0539">Nucleus</keyword>
<evidence type="ECO:0000313" key="9">
    <source>
        <dbReference type="Proteomes" id="UP000683360"/>
    </source>
</evidence>
<dbReference type="PANTHER" id="PTHR14453">
    <property type="entry name" value="PARP/ZINC FINGER CCCH TYPE DOMAIN CONTAINING PROTEIN"/>
    <property type="match status" value="1"/>
</dbReference>
<sequence>MSNKSNVITFELEEREYAMLKHFCSKSKILNGRCEYKDGSLKRMIEAYEKEADLKSDFTTQKTFIASLSSSDISFENGISDEKLHEIERNVADSGDIFCYLSSNRKMITLYGSNYEKLGEGRHKAEICLGLKQQSKGRRNRVFVTDTDLSTTKKEQTSAEQTVRRPTDFSRSVSASSGPRTEMTFKTSEGLIIKVYNGNILSLNVDCIVNAANENLNHGGGVAYVIAAAAGYDFEKESDDYILQHGPIKEGSCCSTSAGKLRYKSVIHTVGPKWYTYNDKTECCRVSRKSVECCFFEAEVNGMSSVAIPSISAGIFGVPKEVCCKEYGKAVEDFSRKNGYKTCLKEIHFIDKDAGMISMIQKEFSQNFNQISSSNTGSSNSGSFTAGGERRITRSLSSPDDSEVSKEKTQNRQDNFAGSMSKFQKQFMAATDLKVSVVQDDIIKRKVSTIVCPQDEKVSNKGGIARAIEEVCDDKYRQSVKTLDWISKCDIRKVKASPSSLPFQYVLHTVPPRYDKIAEAYKSSFNNDLEVTIRNILRHCSDKGDVTSVAMPVLGIAAVIVADELEKEKSFTKMTSFSRTRNKGNAKPDTTQDIKMAMAGKTFRGALKDGEENCAICMEPNTKPLKPVCPTCGSIQGVIKGDQPPGRMIRREMGYSLPTFKCNTIELEYEIYPGTQGKNDIRKECISDVTLRDIAMPDTK</sequence>
<evidence type="ECO:0000259" key="7">
    <source>
        <dbReference type="PROSITE" id="PS51154"/>
    </source>
</evidence>
<organism evidence="8 9">
    <name type="scientific">Mytilus edulis</name>
    <name type="common">Blue mussel</name>
    <dbReference type="NCBI Taxonomy" id="6550"/>
    <lineage>
        <taxon>Eukaryota</taxon>
        <taxon>Metazoa</taxon>
        <taxon>Spiralia</taxon>
        <taxon>Lophotrochozoa</taxon>
        <taxon>Mollusca</taxon>
        <taxon>Bivalvia</taxon>
        <taxon>Autobranchia</taxon>
        <taxon>Pteriomorphia</taxon>
        <taxon>Mytilida</taxon>
        <taxon>Mytiloidea</taxon>
        <taxon>Mytilidae</taxon>
        <taxon>Mytilinae</taxon>
        <taxon>Mytilus</taxon>
    </lineage>
</organism>
<feature type="compositionally biased region" description="Basic and acidic residues" evidence="6">
    <location>
        <begin position="151"/>
        <end position="168"/>
    </location>
</feature>
<keyword evidence="2" id="KW-0328">Glycosyltransferase</keyword>
<dbReference type="InterPro" id="IPR043472">
    <property type="entry name" value="Macro_dom-like"/>
</dbReference>
<feature type="region of interest" description="Disordered" evidence="6">
    <location>
        <begin position="149"/>
        <end position="180"/>
    </location>
</feature>
<reference evidence="8" key="1">
    <citation type="submission" date="2021-03" db="EMBL/GenBank/DDBJ databases">
        <authorList>
            <person name="Bekaert M."/>
        </authorList>
    </citation>
    <scope>NUCLEOTIDE SEQUENCE</scope>
</reference>
<feature type="region of interest" description="Disordered" evidence="6">
    <location>
        <begin position="371"/>
        <end position="416"/>
    </location>
</feature>
<dbReference type="SMART" id="SM00506">
    <property type="entry name" value="A1pp"/>
    <property type="match status" value="1"/>
</dbReference>
<evidence type="ECO:0000256" key="6">
    <source>
        <dbReference type="SAM" id="MobiDB-lite"/>
    </source>
</evidence>